<reference evidence="2" key="1">
    <citation type="submission" date="2008-04" db="EMBL/GenBank/DDBJ databases">
        <title>Complete sequence of chromosome of Nostoc punctiforme ATCC 29133.</title>
        <authorList>
            <consortium name="US DOE Joint Genome Institute"/>
            <person name="Copeland A."/>
            <person name="Lucas S."/>
            <person name="Lapidus A."/>
            <person name="Glavina del Rio T."/>
            <person name="Dalin E."/>
            <person name="Tice H."/>
            <person name="Pitluck S."/>
            <person name="Chain P."/>
            <person name="Malfatti S."/>
            <person name="Shin M."/>
            <person name="Vergez L."/>
            <person name="Schmutz J."/>
            <person name="Larimer F."/>
            <person name="Land M."/>
            <person name="Hauser L."/>
            <person name="Kyrpides N."/>
            <person name="Kim E."/>
            <person name="Meeks J.C."/>
            <person name="Elhai J."/>
            <person name="Campbell E.L."/>
            <person name="Thiel T."/>
            <person name="Longmire J."/>
            <person name="Potts M."/>
            <person name="Atlas R."/>
        </authorList>
    </citation>
    <scope>NUCLEOTIDE SEQUENCE [LARGE SCALE GENOMIC DNA]</scope>
    <source>
        <strain evidence="2">ATCC 29133 / PCC 73102</strain>
    </source>
</reference>
<evidence type="ECO:0000313" key="1">
    <source>
        <dbReference type="EMBL" id="ACC80339.1"/>
    </source>
</evidence>
<dbReference type="eggNOG" id="ENOG5032GHJ">
    <property type="taxonomic scope" value="Bacteria"/>
</dbReference>
<sequence length="204" mass="22243">MPNPIQISQLGSEKLQPDDTDLIPIQQADGITRHISKENLFANYAPISQAPSGSQYIHLQHTVASGQGSGGKQSVQWTARPINTIKFDQTGLALLSNNTITLPAGIYVCDAVGQFYDCGLIKTRLQDVTNDATLGRGYFTYTNWGSMMYLIPLKAIFTLAQSTDIQLQYFQAGGNYDGTYNMGAPWSYPGVPEVFADIILAKIG</sequence>
<protein>
    <submittedName>
        <fullName evidence="1">Uncharacterized protein</fullName>
    </submittedName>
</protein>
<proteinExistence type="predicted"/>
<gene>
    <name evidence="1" type="ordered locus">Npun_F1667</name>
</gene>
<evidence type="ECO:0000313" key="2">
    <source>
        <dbReference type="Proteomes" id="UP000001191"/>
    </source>
</evidence>
<dbReference type="KEGG" id="npu:Npun_F1667"/>
<dbReference type="RefSeq" id="WP_012408357.1">
    <property type="nucleotide sequence ID" value="NC_010628.1"/>
</dbReference>
<dbReference type="EnsemblBacteria" id="ACC80339">
    <property type="protein sequence ID" value="ACC80339"/>
    <property type="gene ID" value="Npun_F1667"/>
</dbReference>
<accession>B2J1H8</accession>
<reference evidence="1 2" key="2">
    <citation type="journal article" date="2013" name="Plant Physiol.">
        <title>A Nostoc punctiforme Sugar Transporter Necessary to Establish a Cyanobacterium-Plant Symbiosis.</title>
        <authorList>
            <person name="Ekman M."/>
            <person name="Picossi S."/>
            <person name="Campbell E.L."/>
            <person name="Meeks J.C."/>
            <person name="Flores E."/>
        </authorList>
    </citation>
    <scope>NUCLEOTIDE SEQUENCE [LARGE SCALE GENOMIC DNA]</scope>
    <source>
        <strain evidence="2">ATCC 29133 / PCC 73102</strain>
    </source>
</reference>
<dbReference type="HOGENOM" id="CLU_1342127_0_0_3"/>
<dbReference type="EMBL" id="CP001037">
    <property type="protein sequence ID" value="ACC80339.1"/>
    <property type="molecule type" value="Genomic_DNA"/>
</dbReference>
<dbReference type="STRING" id="63737.Npun_F1667"/>
<keyword evidence="2" id="KW-1185">Reference proteome</keyword>
<name>B2J1H8_NOSP7</name>
<dbReference type="AlphaFoldDB" id="B2J1H8"/>
<dbReference type="Proteomes" id="UP000001191">
    <property type="component" value="Chromosome"/>
</dbReference>
<organism evidence="1 2">
    <name type="scientific">Nostoc punctiforme (strain ATCC 29133 / PCC 73102)</name>
    <dbReference type="NCBI Taxonomy" id="63737"/>
    <lineage>
        <taxon>Bacteria</taxon>
        <taxon>Bacillati</taxon>
        <taxon>Cyanobacteriota</taxon>
        <taxon>Cyanophyceae</taxon>
        <taxon>Nostocales</taxon>
        <taxon>Nostocaceae</taxon>
        <taxon>Nostoc</taxon>
    </lineage>
</organism>